<feature type="domain" description="CHK kinase-like" evidence="1">
    <location>
        <begin position="7"/>
        <end position="205"/>
    </location>
</feature>
<sequence length="415" mass="48099">MPKCDYLLMEDLVANGYKNMDRTVGLDQRQMEAVLRKLAQWHAASVVRVSQIGHYEDSNNDDKESVESEPDDSFQKNCVAFLDCLPLYDLDPPEEILITNYVNDIFKNWPTIPDEILVLNHGDLWCNNIMFKVKEESNEILDVCFVDYQMTHYGTPANDLFCLLMTSPQLDETKKDVNYILKIPLVNDRGDDHEFHDLFVSELDMYDRLVPELESIYAKNTSLLVKFKPLHYKFTDKEMLPKCDYLLMEDLRAGGYKNVDRTVGLNQREMEAVLKKLAQWHSASAVRVSQLGDYEEAYKVSYFSEEHIKFIDGMNISFCVPFLECMQQAYGLDPGEQILIQLQQNLFENSLWAFLCAQRMLPIVLLPADVDSHIGNFMGETEEAVAFKRKTFLSPAYVEQIKLILPWLIARSYIR</sequence>
<dbReference type="Pfam" id="PF02958">
    <property type="entry name" value="EcKL"/>
    <property type="match status" value="1"/>
</dbReference>
<name>A0A0Q9WWI7_DROWI</name>
<dbReference type="SUPFAM" id="SSF56112">
    <property type="entry name" value="Protein kinase-like (PK-like)"/>
    <property type="match status" value="2"/>
</dbReference>
<dbReference type="InterPro" id="IPR004119">
    <property type="entry name" value="EcKL"/>
</dbReference>
<dbReference type="InterPro" id="IPR015897">
    <property type="entry name" value="CHK_kinase-like"/>
</dbReference>
<evidence type="ECO:0000259" key="1">
    <source>
        <dbReference type="SMART" id="SM00587"/>
    </source>
</evidence>
<organism evidence="2 3">
    <name type="scientific">Drosophila willistoni</name>
    <name type="common">Fruit fly</name>
    <dbReference type="NCBI Taxonomy" id="7260"/>
    <lineage>
        <taxon>Eukaryota</taxon>
        <taxon>Metazoa</taxon>
        <taxon>Ecdysozoa</taxon>
        <taxon>Arthropoda</taxon>
        <taxon>Hexapoda</taxon>
        <taxon>Insecta</taxon>
        <taxon>Pterygota</taxon>
        <taxon>Neoptera</taxon>
        <taxon>Endopterygota</taxon>
        <taxon>Diptera</taxon>
        <taxon>Brachycera</taxon>
        <taxon>Muscomorpha</taxon>
        <taxon>Ephydroidea</taxon>
        <taxon>Drosophilidae</taxon>
        <taxon>Drosophila</taxon>
        <taxon>Sophophora</taxon>
    </lineage>
</organism>
<dbReference type="InParanoid" id="A0A0Q9WWI7"/>
<dbReference type="eggNOG" id="ENOG502T82S">
    <property type="taxonomic scope" value="Eukaryota"/>
</dbReference>
<dbReference type="Gene3D" id="3.90.1200.10">
    <property type="match status" value="1"/>
</dbReference>
<dbReference type="PANTHER" id="PTHR11012">
    <property type="entry name" value="PROTEIN KINASE-LIKE DOMAIN-CONTAINING"/>
    <property type="match status" value="1"/>
</dbReference>
<dbReference type="SMART" id="SM00587">
    <property type="entry name" value="CHK"/>
    <property type="match status" value="1"/>
</dbReference>
<dbReference type="OrthoDB" id="191037at2759"/>
<evidence type="ECO:0000313" key="2">
    <source>
        <dbReference type="EMBL" id="KRG00133.1"/>
    </source>
</evidence>
<reference evidence="2 3" key="1">
    <citation type="journal article" date="2007" name="Nature">
        <title>Evolution of genes and genomes on the Drosophila phylogeny.</title>
        <authorList>
            <consortium name="Drosophila 12 Genomes Consortium"/>
            <person name="Clark A.G."/>
            <person name="Eisen M.B."/>
            <person name="Smith D.R."/>
            <person name="Bergman C.M."/>
            <person name="Oliver B."/>
            <person name="Markow T.A."/>
            <person name="Kaufman T.C."/>
            <person name="Kellis M."/>
            <person name="Gelbart W."/>
            <person name="Iyer V.N."/>
            <person name="Pollard D.A."/>
            <person name="Sackton T.B."/>
            <person name="Larracuente A.M."/>
            <person name="Singh N.D."/>
            <person name="Abad J.P."/>
            <person name="Abt D.N."/>
            <person name="Adryan B."/>
            <person name="Aguade M."/>
            <person name="Akashi H."/>
            <person name="Anderson W.W."/>
            <person name="Aquadro C.F."/>
            <person name="Ardell D.H."/>
            <person name="Arguello R."/>
            <person name="Artieri C.G."/>
            <person name="Barbash D.A."/>
            <person name="Barker D."/>
            <person name="Barsanti P."/>
            <person name="Batterham P."/>
            <person name="Batzoglou S."/>
            <person name="Begun D."/>
            <person name="Bhutkar A."/>
            <person name="Blanco E."/>
            <person name="Bosak S.A."/>
            <person name="Bradley R.K."/>
            <person name="Brand A.D."/>
            <person name="Brent M.R."/>
            <person name="Brooks A.N."/>
            <person name="Brown R.H."/>
            <person name="Butlin R.K."/>
            <person name="Caggese C."/>
            <person name="Calvi B.R."/>
            <person name="Bernardo de Carvalho A."/>
            <person name="Caspi A."/>
            <person name="Castrezana S."/>
            <person name="Celniker S.E."/>
            <person name="Chang J.L."/>
            <person name="Chapple C."/>
            <person name="Chatterji S."/>
            <person name="Chinwalla A."/>
            <person name="Civetta A."/>
            <person name="Clifton S.W."/>
            <person name="Comeron J.M."/>
            <person name="Costello J.C."/>
            <person name="Coyne J.A."/>
            <person name="Daub J."/>
            <person name="David R.G."/>
            <person name="Delcher A.L."/>
            <person name="Delehaunty K."/>
            <person name="Do C.B."/>
            <person name="Ebling H."/>
            <person name="Edwards K."/>
            <person name="Eickbush T."/>
            <person name="Evans J.D."/>
            <person name="Filipski A."/>
            <person name="Findeiss S."/>
            <person name="Freyhult E."/>
            <person name="Fulton L."/>
            <person name="Fulton R."/>
            <person name="Garcia A.C."/>
            <person name="Gardiner A."/>
            <person name="Garfield D.A."/>
            <person name="Garvin B.E."/>
            <person name="Gibson G."/>
            <person name="Gilbert D."/>
            <person name="Gnerre S."/>
            <person name="Godfrey J."/>
            <person name="Good R."/>
            <person name="Gotea V."/>
            <person name="Gravely B."/>
            <person name="Greenberg A.J."/>
            <person name="Griffiths-Jones S."/>
            <person name="Gross S."/>
            <person name="Guigo R."/>
            <person name="Gustafson E.A."/>
            <person name="Haerty W."/>
            <person name="Hahn M.W."/>
            <person name="Halligan D.L."/>
            <person name="Halpern A.L."/>
            <person name="Halter G.M."/>
            <person name="Han M.V."/>
            <person name="Heger A."/>
            <person name="Hillier L."/>
            <person name="Hinrichs A.S."/>
            <person name="Holmes I."/>
            <person name="Hoskins R.A."/>
            <person name="Hubisz M.J."/>
            <person name="Hultmark D."/>
            <person name="Huntley M.A."/>
            <person name="Jaffe D.B."/>
            <person name="Jagadeeshan S."/>
            <person name="Jeck W.R."/>
            <person name="Johnson J."/>
            <person name="Jones C.D."/>
            <person name="Jordan W.C."/>
            <person name="Karpen G.H."/>
            <person name="Kataoka E."/>
            <person name="Keightley P.D."/>
            <person name="Kheradpour P."/>
            <person name="Kirkness E.F."/>
            <person name="Koerich L.B."/>
            <person name="Kristiansen K."/>
            <person name="Kudrna D."/>
            <person name="Kulathinal R.J."/>
            <person name="Kumar S."/>
            <person name="Kwok R."/>
            <person name="Lander E."/>
            <person name="Langley C.H."/>
            <person name="Lapoint R."/>
            <person name="Lazzaro B.P."/>
            <person name="Lee S.J."/>
            <person name="Levesque L."/>
            <person name="Li R."/>
            <person name="Lin C.F."/>
            <person name="Lin M.F."/>
            <person name="Lindblad-Toh K."/>
            <person name="Llopart A."/>
            <person name="Long M."/>
            <person name="Low L."/>
            <person name="Lozovsky E."/>
            <person name="Lu J."/>
            <person name="Luo M."/>
            <person name="Machado C.A."/>
            <person name="Makalowski W."/>
            <person name="Marzo M."/>
            <person name="Matsuda M."/>
            <person name="Matzkin L."/>
            <person name="McAllister B."/>
            <person name="McBride C.S."/>
            <person name="McKernan B."/>
            <person name="McKernan K."/>
            <person name="Mendez-Lago M."/>
            <person name="Minx P."/>
            <person name="Mollenhauer M.U."/>
            <person name="Montooth K."/>
            <person name="Mount S.M."/>
            <person name="Mu X."/>
            <person name="Myers E."/>
            <person name="Negre B."/>
            <person name="Newfeld S."/>
            <person name="Nielsen R."/>
            <person name="Noor M.A."/>
            <person name="O'Grady P."/>
            <person name="Pachter L."/>
            <person name="Papaceit M."/>
            <person name="Parisi M.J."/>
            <person name="Parisi M."/>
            <person name="Parts L."/>
            <person name="Pedersen J.S."/>
            <person name="Pesole G."/>
            <person name="Phillippy A.M."/>
            <person name="Ponting C.P."/>
            <person name="Pop M."/>
            <person name="Porcelli D."/>
            <person name="Powell J.R."/>
            <person name="Prohaska S."/>
            <person name="Pruitt K."/>
            <person name="Puig M."/>
            <person name="Quesneville H."/>
            <person name="Ram K.R."/>
            <person name="Rand D."/>
            <person name="Rasmussen M.D."/>
            <person name="Reed L.K."/>
            <person name="Reenan R."/>
            <person name="Reily A."/>
            <person name="Remington K.A."/>
            <person name="Rieger T.T."/>
            <person name="Ritchie M.G."/>
            <person name="Robin C."/>
            <person name="Rogers Y.H."/>
            <person name="Rohde C."/>
            <person name="Rozas J."/>
            <person name="Rubenfield M.J."/>
            <person name="Ruiz A."/>
            <person name="Russo S."/>
            <person name="Salzberg S.L."/>
            <person name="Sanchez-Gracia A."/>
            <person name="Saranga D.J."/>
            <person name="Sato H."/>
            <person name="Schaeffer S.W."/>
            <person name="Schatz M.C."/>
            <person name="Schlenke T."/>
            <person name="Schwartz R."/>
            <person name="Segarra C."/>
            <person name="Singh R.S."/>
            <person name="Sirot L."/>
            <person name="Sirota M."/>
            <person name="Sisneros N.B."/>
            <person name="Smith C.D."/>
            <person name="Smith T.F."/>
            <person name="Spieth J."/>
            <person name="Stage D.E."/>
            <person name="Stark A."/>
            <person name="Stephan W."/>
            <person name="Strausberg R.L."/>
            <person name="Strempel S."/>
            <person name="Sturgill D."/>
            <person name="Sutton G."/>
            <person name="Sutton G.G."/>
            <person name="Tao W."/>
            <person name="Teichmann S."/>
            <person name="Tobari Y.N."/>
            <person name="Tomimura Y."/>
            <person name="Tsolas J.M."/>
            <person name="Valente V.L."/>
            <person name="Venter E."/>
            <person name="Venter J.C."/>
            <person name="Vicario S."/>
            <person name="Vieira F.G."/>
            <person name="Vilella A.J."/>
            <person name="Villasante A."/>
            <person name="Walenz B."/>
            <person name="Wang J."/>
            <person name="Wasserman M."/>
            <person name="Watts T."/>
            <person name="Wilson D."/>
            <person name="Wilson R.K."/>
            <person name="Wing R.A."/>
            <person name="Wolfner M.F."/>
            <person name="Wong A."/>
            <person name="Wong G.K."/>
            <person name="Wu C.I."/>
            <person name="Wu G."/>
            <person name="Yamamoto D."/>
            <person name="Yang H.P."/>
            <person name="Yang S.P."/>
            <person name="Yorke J.A."/>
            <person name="Yoshida K."/>
            <person name="Zdobnov E."/>
            <person name="Zhang P."/>
            <person name="Zhang Y."/>
            <person name="Zimin A.V."/>
            <person name="Baldwin J."/>
            <person name="Abdouelleil A."/>
            <person name="Abdulkadir J."/>
            <person name="Abebe A."/>
            <person name="Abera B."/>
            <person name="Abreu J."/>
            <person name="Acer S.C."/>
            <person name="Aftuck L."/>
            <person name="Alexander A."/>
            <person name="An P."/>
            <person name="Anderson E."/>
            <person name="Anderson S."/>
            <person name="Arachi H."/>
            <person name="Azer M."/>
            <person name="Bachantsang P."/>
            <person name="Barry A."/>
            <person name="Bayul T."/>
            <person name="Berlin A."/>
            <person name="Bessette D."/>
            <person name="Bloom T."/>
            <person name="Blye J."/>
            <person name="Boguslavskiy L."/>
            <person name="Bonnet C."/>
            <person name="Boukhgalter B."/>
            <person name="Bourzgui I."/>
            <person name="Brown A."/>
            <person name="Cahill P."/>
            <person name="Channer S."/>
            <person name="Cheshatsang Y."/>
            <person name="Chuda L."/>
            <person name="Citroen M."/>
            <person name="Collymore A."/>
            <person name="Cooke P."/>
            <person name="Costello M."/>
            <person name="D'Aco K."/>
            <person name="Daza R."/>
            <person name="De Haan G."/>
            <person name="DeGray S."/>
            <person name="DeMaso C."/>
            <person name="Dhargay N."/>
            <person name="Dooley K."/>
            <person name="Dooley E."/>
            <person name="Doricent M."/>
            <person name="Dorje P."/>
            <person name="Dorjee K."/>
            <person name="Dupes A."/>
            <person name="Elong R."/>
            <person name="Falk J."/>
            <person name="Farina A."/>
            <person name="Faro S."/>
            <person name="Ferguson D."/>
            <person name="Fisher S."/>
            <person name="Foley C.D."/>
            <person name="Franke A."/>
            <person name="Friedrich D."/>
            <person name="Gadbois L."/>
            <person name="Gearin G."/>
            <person name="Gearin C.R."/>
            <person name="Giannoukos G."/>
            <person name="Goode T."/>
            <person name="Graham J."/>
            <person name="Grandbois E."/>
            <person name="Grewal S."/>
            <person name="Gyaltsen K."/>
            <person name="Hafez N."/>
            <person name="Hagos B."/>
            <person name="Hall J."/>
            <person name="Henson C."/>
            <person name="Hollinger A."/>
            <person name="Honan T."/>
            <person name="Huard M.D."/>
            <person name="Hughes L."/>
            <person name="Hurhula B."/>
            <person name="Husby M.E."/>
            <person name="Kamat A."/>
            <person name="Kanga B."/>
            <person name="Kashin S."/>
            <person name="Khazanovich D."/>
            <person name="Kisner P."/>
            <person name="Lance K."/>
            <person name="Lara M."/>
            <person name="Lee W."/>
            <person name="Lennon N."/>
            <person name="Letendre F."/>
            <person name="LeVine R."/>
            <person name="Lipovsky A."/>
            <person name="Liu X."/>
            <person name="Liu J."/>
            <person name="Liu S."/>
            <person name="Lokyitsang T."/>
            <person name="Lokyitsang Y."/>
            <person name="Lubonja R."/>
            <person name="Lui A."/>
            <person name="MacDonald P."/>
            <person name="Magnisalis V."/>
            <person name="Maru K."/>
            <person name="Matthews C."/>
            <person name="McCusker W."/>
            <person name="McDonough S."/>
            <person name="Mehta T."/>
            <person name="Meldrim J."/>
            <person name="Meneus L."/>
            <person name="Mihai O."/>
            <person name="Mihalev A."/>
            <person name="Mihova T."/>
            <person name="Mittelman R."/>
            <person name="Mlenga V."/>
            <person name="Montmayeur A."/>
            <person name="Mulrain L."/>
            <person name="Navidi A."/>
            <person name="Naylor J."/>
            <person name="Negash T."/>
            <person name="Nguyen T."/>
            <person name="Nguyen N."/>
            <person name="Nicol R."/>
            <person name="Norbu C."/>
            <person name="Norbu N."/>
            <person name="Novod N."/>
            <person name="O'Neill B."/>
            <person name="Osman S."/>
            <person name="Markiewicz E."/>
            <person name="Oyono O.L."/>
            <person name="Patti C."/>
            <person name="Phunkhang P."/>
            <person name="Pierre F."/>
            <person name="Priest M."/>
            <person name="Raghuraman S."/>
            <person name="Rege F."/>
            <person name="Reyes R."/>
            <person name="Rise C."/>
            <person name="Rogov P."/>
            <person name="Ross K."/>
            <person name="Ryan E."/>
            <person name="Settipalli S."/>
            <person name="Shea T."/>
            <person name="Sherpa N."/>
            <person name="Shi L."/>
            <person name="Shih D."/>
            <person name="Sparrow T."/>
            <person name="Spaulding J."/>
            <person name="Stalker J."/>
            <person name="Stange-Thomann N."/>
            <person name="Stavropoulos S."/>
            <person name="Stone C."/>
            <person name="Strader C."/>
            <person name="Tesfaye S."/>
            <person name="Thomson T."/>
            <person name="Thoulutsang Y."/>
            <person name="Thoulutsang D."/>
            <person name="Topham K."/>
            <person name="Topping I."/>
            <person name="Tsamla T."/>
            <person name="Vassiliev H."/>
            <person name="Vo A."/>
            <person name="Wangchuk T."/>
            <person name="Wangdi T."/>
            <person name="Weiand M."/>
            <person name="Wilkinson J."/>
            <person name="Wilson A."/>
            <person name="Yadav S."/>
            <person name="Young G."/>
            <person name="Yu Q."/>
            <person name="Zembek L."/>
            <person name="Zhong D."/>
            <person name="Zimmer A."/>
            <person name="Zwirko Z."/>
            <person name="Jaffe D.B."/>
            <person name="Alvarez P."/>
            <person name="Brockman W."/>
            <person name="Butler J."/>
            <person name="Chin C."/>
            <person name="Gnerre S."/>
            <person name="Grabherr M."/>
            <person name="Kleber M."/>
            <person name="Mauceli E."/>
            <person name="MacCallum I."/>
        </authorList>
    </citation>
    <scope>NUCLEOTIDE SEQUENCE [LARGE SCALE GENOMIC DNA]</scope>
    <source>
        <strain evidence="3">Tucson 14030-0811.24</strain>
    </source>
</reference>
<dbReference type="EMBL" id="CH964272">
    <property type="protein sequence ID" value="KRG00133.1"/>
    <property type="molecule type" value="Genomic_DNA"/>
</dbReference>
<dbReference type="InterPro" id="IPR011009">
    <property type="entry name" value="Kinase-like_dom_sf"/>
</dbReference>
<evidence type="ECO:0000313" key="3">
    <source>
        <dbReference type="Proteomes" id="UP000007798"/>
    </source>
</evidence>
<dbReference type="Proteomes" id="UP000007798">
    <property type="component" value="Unassembled WGS sequence"/>
</dbReference>
<gene>
    <name evidence="2" type="primary">Dwil\GK14326</name>
    <name evidence="2" type="ORF">Dwil_GK14326</name>
</gene>
<protein>
    <recommendedName>
        <fullName evidence="1">CHK kinase-like domain-containing protein</fullName>
    </recommendedName>
</protein>
<accession>A0A0Q9WWI7</accession>
<dbReference type="PANTHER" id="PTHR11012:SF6">
    <property type="entry name" value="CHK DOMAIN OV1-RELATED"/>
    <property type="match status" value="1"/>
</dbReference>
<keyword evidence="3" id="KW-1185">Reference proteome</keyword>
<dbReference type="AlphaFoldDB" id="A0A0Q9WWI7"/>
<proteinExistence type="predicted"/>